<keyword evidence="2" id="KW-1185">Reference proteome</keyword>
<dbReference type="RefSeq" id="WP_317795432.1">
    <property type="nucleotide sequence ID" value="NZ_AP028461.1"/>
</dbReference>
<dbReference type="Proteomes" id="UP001597183">
    <property type="component" value="Unassembled WGS sequence"/>
</dbReference>
<accession>A0ABW4A3V9</accession>
<sequence length="70" mass="8272">MTEQQRLMGVKEIQQRLHLSRQRIQQLAEQPDFPAPCDALAMGRVWLARDIEAWIRIYRPEQAGMREPGR</sequence>
<protein>
    <submittedName>
        <fullName evidence="1">Helix-turn-helix transcriptional regulator</fullName>
    </submittedName>
</protein>
<comment type="caution">
    <text evidence="1">The sequence shown here is derived from an EMBL/GenBank/DDBJ whole genome shotgun (WGS) entry which is preliminary data.</text>
</comment>
<organism evidence="1 2">
    <name type="scientific">Actinoplanes sichuanensis</name>
    <dbReference type="NCBI Taxonomy" id="512349"/>
    <lineage>
        <taxon>Bacteria</taxon>
        <taxon>Bacillati</taxon>
        <taxon>Actinomycetota</taxon>
        <taxon>Actinomycetes</taxon>
        <taxon>Micromonosporales</taxon>
        <taxon>Micromonosporaceae</taxon>
        <taxon>Actinoplanes</taxon>
    </lineage>
</organism>
<gene>
    <name evidence="1" type="ORF">ACFQ5G_07570</name>
</gene>
<name>A0ABW4A3V9_9ACTN</name>
<evidence type="ECO:0000313" key="2">
    <source>
        <dbReference type="Proteomes" id="UP001597183"/>
    </source>
</evidence>
<dbReference type="EMBL" id="JBHTMK010000008">
    <property type="protein sequence ID" value="MFD1365196.1"/>
    <property type="molecule type" value="Genomic_DNA"/>
</dbReference>
<reference evidence="2" key="1">
    <citation type="journal article" date="2019" name="Int. J. Syst. Evol. Microbiol.">
        <title>The Global Catalogue of Microorganisms (GCM) 10K type strain sequencing project: providing services to taxonomists for standard genome sequencing and annotation.</title>
        <authorList>
            <consortium name="The Broad Institute Genomics Platform"/>
            <consortium name="The Broad Institute Genome Sequencing Center for Infectious Disease"/>
            <person name="Wu L."/>
            <person name="Ma J."/>
        </authorList>
    </citation>
    <scope>NUCLEOTIDE SEQUENCE [LARGE SCALE GENOMIC DNA]</scope>
    <source>
        <strain evidence="2">CCM 7526</strain>
    </source>
</reference>
<evidence type="ECO:0000313" key="1">
    <source>
        <dbReference type="EMBL" id="MFD1365196.1"/>
    </source>
</evidence>
<proteinExistence type="predicted"/>